<dbReference type="RefSeq" id="WP_058031032.1">
    <property type="nucleotide sequence ID" value="NZ_CP013187.1"/>
</dbReference>
<keyword evidence="2" id="KW-1185">Reference proteome</keyword>
<gene>
    <name evidence="1" type="ORF">PP2015_2884</name>
</gene>
<proteinExistence type="predicted"/>
<name>A0A0S2K567_9GAMM</name>
<evidence type="ECO:0008006" key="3">
    <source>
        <dbReference type="Google" id="ProtNLM"/>
    </source>
</evidence>
<dbReference type="STRING" id="161398.PP2015_2884"/>
<dbReference type="AlphaFoldDB" id="A0A0S2K567"/>
<reference evidence="1 2" key="1">
    <citation type="submission" date="2015-11" db="EMBL/GenBank/DDBJ databases">
        <authorList>
            <person name="Zhang Y."/>
            <person name="Guo Z."/>
        </authorList>
    </citation>
    <scope>NUCLEOTIDE SEQUENCE [LARGE SCALE GENOMIC DNA]</scope>
    <source>
        <strain evidence="1 2">KCTC 12086</strain>
    </source>
</reference>
<dbReference type="InterPro" id="IPR021334">
    <property type="entry name" value="DUF2947"/>
</dbReference>
<accession>A0A0S2K567</accession>
<dbReference type="Pfam" id="PF11163">
    <property type="entry name" value="DUF2947"/>
    <property type="match status" value="1"/>
</dbReference>
<organism evidence="1 2">
    <name type="scientific">Pseudoalteromonas phenolica</name>
    <dbReference type="NCBI Taxonomy" id="161398"/>
    <lineage>
        <taxon>Bacteria</taxon>
        <taxon>Pseudomonadati</taxon>
        <taxon>Pseudomonadota</taxon>
        <taxon>Gammaproteobacteria</taxon>
        <taxon>Alteromonadales</taxon>
        <taxon>Pseudoalteromonadaceae</taxon>
        <taxon>Pseudoalteromonas</taxon>
    </lineage>
</organism>
<dbReference type="EMBL" id="CP013187">
    <property type="protein sequence ID" value="ALO43369.1"/>
    <property type="molecule type" value="Genomic_DNA"/>
</dbReference>
<protein>
    <recommendedName>
        <fullName evidence="3">DUF2947 domain-containing protein</fullName>
    </recommendedName>
</protein>
<dbReference type="KEGG" id="pphe:PP2015_2884"/>
<evidence type="ECO:0000313" key="2">
    <source>
        <dbReference type="Proteomes" id="UP000061457"/>
    </source>
</evidence>
<evidence type="ECO:0000313" key="1">
    <source>
        <dbReference type="EMBL" id="ALO43369.1"/>
    </source>
</evidence>
<dbReference type="OrthoDB" id="6687905at2"/>
<dbReference type="PATRIC" id="fig|161398.10.peg.2944"/>
<sequence length="159" mass="18747">MNYIPLNEFKKAWVFRHQDLEIAPTDLEKIKLMSPTRSAVLWSTMVSREKDHPDFFTENEWAGQASSWQENLNWEKDWEAGLDELPESINEFLKWENNTTVYFCLNRDCVIETQFDVFKRCWQNFMFLADGCLLLGKKRDTVAQFLENGDVKLGNKPKG</sequence>
<dbReference type="Proteomes" id="UP000061457">
    <property type="component" value="Chromosome I"/>
</dbReference>